<protein>
    <submittedName>
        <fullName evidence="2">Uncharacterized protein</fullName>
    </submittedName>
</protein>
<evidence type="ECO:0000313" key="3">
    <source>
        <dbReference type="Proteomes" id="UP001056716"/>
    </source>
</evidence>
<organism evidence="2 3">
    <name type="scientific">Acinetobacter tibetensis</name>
    <dbReference type="NCBI Taxonomy" id="2943497"/>
    <lineage>
        <taxon>Bacteria</taxon>
        <taxon>Pseudomonadati</taxon>
        <taxon>Pseudomonadota</taxon>
        <taxon>Gammaproteobacteria</taxon>
        <taxon>Moraxellales</taxon>
        <taxon>Moraxellaceae</taxon>
        <taxon>Acinetobacter</taxon>
    </lineage>
</organism>
<name>A0AAE9LT73_9GAMM</name>
<dbReference type="AlphaFoldDB" id="A0AAE9LT73"/>
<reference evidence="2" key="1">
    <citation type="submission" date="2022-06" db="EMBL/GenBank/DDBJ databases">
        <title>Isolation, identification and characterization of iprodione-degrading strains in Lhasa, Tibet.</title>
        <authorList>
            <person name="Pan H."/>
        </authorList>
    </citation>
    <scope>NUCLEOTIDE SEQUENCE</scope>
    <source>
        <strain evidence="2">Y-23</strain>
    </source>
</reference>
<feature type="transmembrane region" description="Helical" evidence="1">
    <location>
        <begin position="38"/>
        <end position="59"/>
    </location>
</feature>
<dbReference type="Proteomes" id="UP001056716">
    <property type="component" value="Chromosome"/>
</dbReference>
<proteinExistence type="predicted"/>
<keyword evidence="1" id="KW-1133">Transmembrane helix</keyword>
<evidence type="ECO:0000313" key="2">
    <source>
        <dbReference type="EMBL" id="USE84315.1"/>
    </source>
</evidence>
<gene>
    <name evidence="2" type="ORF">M5E07_05815</name>
</gene>
<sequence length="61" mass="7114">MKQKPISSQTTPILFQHPTTVELRPSRWQIIYTNAKEFSLFALLAFVLWLVIQFFYVVIGG</sequence>
<dbReference type="EMBL" id="CP098732">
    <property type="protein sequence ID" value="USE84315.1"/>
    <property type="molecule type" value="Genomic_DNA"/>
</dbReference>
<keyword evidence="1" id="KW-0472">Membrane</keyword>
<accession>A0AAE9LT73</accession>
<keyword evidence="3" id="KW-1185">Reference proteome</keyword>
<keyword evidence="1" id="KW-0812">Transmembrane</keyword>
<dbReference type="KEGG" id="atz:M5E07_05815"/>
<evidence type="ECO:0000256" key="1">
    <source>
        <dbReference type="SAM" id="Phobius"/>
    </source>
</evidence>